<comment type="function">
    <text evidence="1">Catalyzes the phosphorylation of the beta-carboxyl group of aspartic acid with ATP to yield 4-phospho-L-aspartate, which is involved in the branched biosynthetic pathway leading to the biosynthesis of amino acids lysine, threonine, isoleucine and methionine.</text>
</comment>
<evidence type="ECO:0000256" key="15">
    <source>
        <dbReference type="ARBA" id="ARBA00047872"/>
    </source>
</evidence>
<dbReference type="PIRSF" id="PIRSF000726">
    <property type="entry name" value="Asp_kin"/>
    <property type="match status" value="1"/>
</dbReference>
<dbReference type="InterPro" id="IPR001341">
    <property type="entry name" value="Asp_kinase"/>
</dbReference>
<dbReference type="InterPro" id="IPR018042">
    <property type="entry name" value="Aspartate_kinase_CS"/>
</dbReference>
<dbReference type="GO" id="GO:0004072">
    <property type="term" value="F:aspartate kinase activity"/>
    <property type="evidence" value="ECO:0007669"/>
    <property type="project" value="UniProtKB-EC"/>
</dbReference>
<keyword evidence="10" id="KW-0547">Nucleotide-binding</keyword>
<gene>
    <name evidence="19" type="ORF">ACFPRH_27325</name>
</gene>
<feature type="domain" description="ACT" evidence="18">
    <location>
        <begin position="350"/>
        <end position="423"/>
    </location>
</feature>
<evidence type="ECO:0000256" key="13">
    <source>
        <dbReference type="ARBA" id="ARBA00022915"/>
    </source>
</evidence>
<dbReference type="CDD" id="cd04923">
    <property type="entry name" value="ACT_AK-LysC-DapG-like_2"/>
    <property type="match status" value="1"/>
</dbReference>
<dbReference type="EMBL" id="JBHSKP010000022">
    <property type="protein sequence ID" value="MFC5155445.1"/>
    <property type="molecule type" value="Genomic_DNA"/>
</dbReference>
<evidence type="ECO:0000256" key="7">
    <source>
        <dbReference type="ARBA" id="ARBA00016273"/>
    </source>
</evidence>
<dbReference type="RefSeq" id="WP_344482784.1">
    <property type="nucleotide sequence ID" value="NZ_BAAASB010000019.1"/>
</dbReference>
<dbReference type="CDD" id="cd04913">
    <property type="entry name" value="ACT_AKii-LysC-BS-like_1"/>
    <property type="match status" value="1"/>
</dbReference>
<evidence type="ECO:0000256" key="1">
    <source>
        <dbReference type="ARBA" id="ARBA00002843"/>
    </source>
</evidence>
<dbReference type="InterPro" id="IPR036393">
    <property type="entry name" value="AceGlu_kinase-like_sf"/>
</dbReference>
<evidence type="ECO:0000256" key="17">
    <source>
        <dbReference type="RuleBase" id="RU004249"/>
    </source>
</evidence>
<feature type="domain" description="ACT" evidence="18">
    <location>
        <begin position="268"/>
        <end position="344"/>
    </location>
</feature>
<evidence type="ECO:0000313" key="19">
    <source>
        <dbReference type="EMBL" id="MFC5155445.1"/>
    </source>
</evidence>
<comment type="similarity">
    <text evidence="5 16">Belongs to the aspartokinase family.</text>
</comment>
<comment type="pathway">
    <text evidence="2 17">Amino-acid biosynthesis; L-lysine biosynthesis via DAP pathway; (S)-tetrahydrodipicolinate from L-aspartate: step 1/4.</text>
</comment>
<evidence type="ECO:0000256" key="3">
    <source>
        <dbReference type="ARBA" id="ARBA00004986"/>
    </source>
</evidence>
<keyword evidence="20" id="KW-1185">Reference proteome</keyword>
<evidence type="ECO:0000259" key="18">
    <source>
        <dbReference type="PROSITE" id="PS51671"/>
    </source>
</evidence>
<dbReference type="Pfam" id="PF00696">
    <property type="entry name" value="AA_kinase"/>
    <property type="match status" value="1"/>
</dbReference>
<keyword evidence="12" id="KW-0067">ATP-binding</keyword>
<dbReference type="Proteomes" id="UP001596160">
    <property type="component" value="Unassembled WGS sequence"/>
</dbReference>
<evidence type="ECO:0000256" key="8">
    <source>
        <dbReference type="ARBA" id="ARBA00022605"/>
    </source>
</evidence>
<reference evidence="20" key="1">
    <citation type="journal article" date="2019" name="Int. J. Syst. Evol. Microbiol.">
        <title>The Global Catalogue of Microorganisms (GCM) 10K type strain sequencing project: providing services to taxonomists for standard genome sequencing and annotation.</title>
        <authorList>
            <consortium name="The Broad Institute Genomics Platform"/>
            <consortium name="The Broad Institute Genome Sequencing Center for Infectious Disease"/>
            <person name="Wu L."/>
            <person name="Ma J."/>
        </authorList>
    </citation>
    <scope>NUCLEOTIDE SEQUENCE [LARGE SCALE GENOMIC DNA]</scope>
    <source>
        <strain evidence="20">PCU 266</strain>
    </source>
</reference>
<comment type="caution">
    <text evidence="19">The sequence shown here is derived from an EMBL/GenBank/DDBJ whole genome shotgun (WGS) entry which is preliminary data.</text>
</comment>
<dbReference type="EC" id="2.7.2.4" evidence="6 16"/>
<protein>
    <recommendedName>
        <fullName evidence="7 16">Aspartokinase</fullName>
        <ecNumber evidence="6 16">2.7.2.4</ecNumber>
    </recommendedName>
</protein>
<comment type="catalytic activity">
    <reaction evidence="15 16">
        <text>L-aspartate + ATP = 4-phospho-L-aspartate + ADP</text>
        <dbReference type="Rhea" id="RHEA:23776"/>
        <dbReference type="ChEBI" id="CHEBI:29991"/>
        <dbReference type="ChEBI" id="CHEBI:30616"/>
        <dbReference type="ChEBI" id="CHEBI:57535"/>
        <dbReference type="ChEBI" id="CHEBI:456216"/>
        <dbReference type="EC" id="2.7.2.4"/>
    </reaction>
</comment>
<dbReference type="NCBIfam" id="TIGR00657">
    <property type="entry name" value="asp_kinases"/>
    <property type="match status" value="1"/>
</dbReference>
<dbReference type="PROSITE" id="PS00324">
    <property type="entry name" value="ASPARTOKINASE"/>
    <property type="match status" value="1"/>
</dbReference>
<keyword evidence="11 16" id="KW-0418">Kinase</keyword>
<dbReference type="InterPro" id="IPR005260">
    <property type="entry name" value="Asp_kin_monofn"/>
</dbReference>
<dbReference type="PANTHER" id="PTHR21499:SF3">
    <property type="entry name" value="ASPARTOKINASE"/>
    <property type="match status" value="1"/>
</dbReference>
<evidence type="ECO:0000256" key="10">
    <source>
        <dbReference type="ARBA" id="ARBA00022741"/>
    </source>
</evidence>
<evidence type="ECO:0000256" key="9">
    <source>
        <dbReference type="ARBA" id="ARBA00022679"/>
    </source>
</evidence>
<keyword evidence="9 16" id="KW-0808">Transferase</keyword>
<dbReference type="NCBIfam" id="NF005154">
    <property type="entry name" value="PRK06635.1-2"/>
    <property type="match status" value="1"/>
</dbReference>
<evidence type="ECO:0000256" key="14">
    <source>
        <dbReference type="ARBA" id="ARBA00023154"/>
    </source>
</evidence>
<keyword evidence="13" id="KW-0220">Diaminopimelate biosynthesis</keyword>
<accession>A0ABW0AS56</accession>
<keyword evidence="8 17" id="KW-0028">Amino-acid biosynthesis</keyword>
<evidence type="ECO:0000256" key="2">
    <source>
        <dbReference type="ARBA" id="ARBA00004766"/>
    </source>
</evidence>
<dbReference type="PANTHER" id="PTHR21499">
    <property type="entry name" value="ASPARTATE KINASE"/>
    <property type="match status" value="1"/>
</dbReference>
<dbReference type="NCBIfam" id="NF005153">
    <property type="entry name" value="PRK06635.1-1"/>
    <property type="match status" value="1"/>
</dbReference>
<dbReference type="Gene3D" id="3.40.1160.10">
    <property type="entry name" value="Acetylglutamate kinase-like"/>
    <property type="match status" value="1"/>
</dbReference>
<name>A0ABW0AS56_9ACTN</name>
<evidence type="ECO:0000256" key="12">
    <source>
        <dbReference type="ARBA" id="ARBA00022840"/>
    </source>
</evidence>
<comment type="pathway">
    <text evidence="3 17">Amino-acid biosynthesis; L-methionine biosynthesis via de novo pathway; L-homoserine from L-aspartate: step 1/3.</text>
</comment>
<dbReference type="Gene3D" id="3.30.70.260">
    <property type="match status" value="2"/>
</dbReference>
<dbReference type="NCBIfam" id="TIGR00656">
    <property type="entry name" value="asp_kin_monofn"/>
    <property type="match status" value="1"/>
</dbReference>
<organism evidence="19 20">
    <name type="scientific">Streptomyces amakusaensis</name>
    <dbReference type="NCBI Taxonomy" id="67271"/>
    <lineage>
        <taxon>Bacteria</taxon>
        <taxon>Bacillati</taxon>
        <taxon>Actinomycetota</taxon>
        <taxon>Actinomycetes</taxon>
        <taxon>Kitasatosporales</taxon>
        <taxon>Streptomycetaceae</taxon>
        <taxon>Streptomyces</taxon>
    </lineage>
</organism>
<evidence type="ECO:0000256" key="5">
    <source>
        <dbReference type="ARBA" id="ARBA00010122"/>
    </source>
</evidence>
<evidence type="ECO:0000313" key="20">
    <source>
        <dbReference type="Proteomes" id="UP001596160"/>
    </source>
</evidence>
<evidence type="ECO:0000256" key="16">
    <source>
        <dbReference type="RuleBase" id="RU003448"/>
    </source>
</evidence>
<evidence type="ECO:0000256" key="4">
    <source>
        <dbReference type="ARBA" id="ARBA00005139"/>
    </source>
</evidence>
<evidence type="ECO:0000256" key="11">
    <source>
        <dbReference type="ARBA" id="ARBA00022777"/>
    </source>
</evidence>
<dbReference type="InterPro" id="IPR054352">
    <property type="entry name" value="ACT_Aspartokinase"/>
</dbReference>
<dbReference type="PROSITE" id="PS51671">
    <property type="entry name" value="ACT"/>
    <property type="match status" value="2"/>
</dbReference>
<comment type="pathway">
    <text evidence="4 17">Amino-acid biosynthesis; L-threonine biosynthesis; L-threonine from L-aspartate: step 1/5.</text>
</comment>
<dbReference type="SUPFAM" id="SSF55021">
    <property type="entry name" value="ACT-like"/>
    <property type="match status" value="2"/>
</dbReference>
<dbReference type="InterPro" id="IPR002912">
    <property type="entry name" value="ACT_dom"/>
</dbReference>
<dbReference type="NCBIfam" id="NF005155">
    <property type="entry name" value="PRK06635.1-4"/>
    <property type="match status" value="1"/>
</dbReference>
<dbReference type="Pfam" id="PF22468">
    <property type="entry name" value="ACT_9"/>
    <property type="match status" value="2"/>
</dbReference>
<dbReference type="InterPro" id="IPR001048">
    <property type="entry name" value="Asp/Glu/Uridylate_kinase"/>
</dbReference>
<dbReference type="SUPFAM" id="SSF53633">
    <property type="entry name" value="Carbamate kinase-like"/>
    <property type="match status" value="1"/>
</dbReference>
<sequence>MGLVVQKYGGSSVADAEGIKRVAKRIVDAKKDGHQVVVVVSAMGDTTDELIDLAGQVSPIPAGREFDMLLTAGERISMALLAMAIKNLGHEAQSFTGSQAGVITDSVHNKARIIDVTPGRIRTALDEGNIAIVAGFQGVSQDKKDITTLGRGGSDTTAVALAAALDAEVCEIYTDVDGVFTADPRVVSKARKMEWIAFEDMLELAASGSKVLLHRCVEYARRYNIPIHVRSSFSGLRGTWVSNQPQGDQQVEHAIISGVAHDVSEAKVTVVGVPDKPGEAAAIFRTIADAEINIDMVVQNVSAAATALTDISFTLPKTDGAKAIDALEKAKGAIGFDSLRYDDQIGKISLVGAGMKTNPGVTASFFEALSDAGVNIELISTSEIRISVVTRADDVNEAVRAVHTAFGLDSDSDEAVVYGGTGR</sequence>
<dbReference type="InterPro" id="IPR045865">
    <property type="entry name" value="ACT-like_dom_sf"/>
</dbReference>
<dbReference type="InterPro" id="IPR041740">
    <property type="entry name" value="AKii-LysC-BS"/>
</dbReference>
<keyword evidence="14" id="KW-0457">Lysine biosynthesis</keyword>
<proteinExistence type="inferred from homology"/>
<dbReference type="CDD" id="cd04261">
    <property type="entry name" value="AAK_AKii-LysC-BS"/>
    <property type="match status" value="1"/>
</dbReference>
<evidence type="ECO:0000256" key="6">
    <source>
        <dbReference type="ARBA" id="ARBA00013059"/>
    </source>
</evidence>